<feature type="region of interest" description="Disordered" evidence="1">
    <location>
        <begin position="212"/>
        <end position="234"/>
    </location>
</feature>
<dbReference type="Pfam" id="PF16003">
    <property type="entry name" value="DUF4776"/>
    <property type="match status" value="1"/>
</dbReference>
<feature type="region of interest" description="Disordered" evidence="1">
    <location>
        <begin position="485"/>
        <end position="528"/>
    </location>
</feature>
<evidence type="ECO:0000313" key="3">
    <source>
        <dbReference type="EMBL" id="KZC06529.1"/>
    </source>
</evidence>
<feature type="compositionally biased region" description="Basic and acidic residues" evidence="1">
    <location>
        <begin position="488"/>
        <end position="506"/>
    </location>
</feature>
<gene>
    <name evidence="3" type="ORF">WN55_10440</name>
</gene>
<feature type="domain" description="DUF4776" evidence="2">
    <location>
        <begin position="677"/>
        <end position="829"/>
    </location>
</feature>
<feature type="compositionally biased region" description="Basic and acidic residues" evidence="1">
    <location>
        <begin position="896"/>
        <end position="912"/>
    </location>
</feature>
<dbReference type="PANTHER" id="PTHR39079">
    <property type="entry name" value="FI08034P-RELATED"/>
    <property type="match status" value="1"/>
</dbReference>
<sequence length="912" mass="100895">MTSKKRTTRSEKKEEEQLYMLEVFIDQVNLEPERPDVNVQDLSVSVRFTDLPEYNINIPETVQNERAENRELSRNSKVFKYGKSCLFAKSPSSLIKAIRFAPLRLEVYHKSVPEKGNGDLLGTVNVNLPNCMCNHVLDARKKPDGLSTPCVAKNNFDLTDVNGETVGTVSVVLRLSCFGSTIVKSFLLTGKSYMLDDSPIQKFLCPHLAPLQDKRDTSEPSLKRPDSPPRISINDPAFKQLTTAEQLNDPKFRELVYRAYPDQPTCSCQPADRSTNPMECRSGCQQPCCMRLRNPESLNTHEPRPVDSSLSNTYCVNNYLNPLDDTIQDCTRPTRLRGGGDIEQIYLDPTVYKWPDYDTDYAWYEERNGRELRMEGGGENGMSSCGCSGGTVAVSKGQSKQQEPLPAFDACKPRVTSTGPRPACVCAGKDTQMWHTGVATCSKQPCLGIDCLIRAFKETQEFVDSIGKVPGLAGLGLMDPSESPYFGRDLDKDYVPKEPSTQEKKRGQPMVQQPPAPSCRAPCNPAQTLISGDNVQQRQPYLPPAPLGAIMLPPRLGIVREAIPVLPDVPPMVSLDMKTGPCGEPMCKSRRKIPGDNADGTFSATSTTSKLKPGRGPASSTKKRRGGKGGKAGTGKGRGKAVRQKGGAGGDFRDHAVGPGGDRTDPNSPIGVSKRVMRYVYFVGDHYPGINFGHRDCIDIRMRVPANMGWLWNTMSTPSNLKPRIGWRPGAIGRNLYEMLQEAKEDGRSTSARQRTPMRRQGGPSSSLKGKQSMMEDEHEGAADPPTLHIHRKDGTYYVTMYPIRQTPSDEAHVSEPMKPLQFKIVKNKDEASVASSSTASDMEIEFSPPAAVTRHRKKPDVIHVETQVRQQEILDAVKAESAKKKDKRGRRERKPKTEVAKKEPAKEKGKV</sequence>
<dbReference type="PANTHER" id="PTHR39079:SF1">
    <property type="entry name" value="GH11706P-RELATED"/>
    <property type="match status" value="1"/>
</dbReference>
<dbReference type="Pfam" id="PF14924">
    <property type="entry name" value="MAP10_N"/>
    <property type="match status" value="1"/>
</dbReference>
<proteinExistence type="predicted"/>
<dbReference type="InterPro" id="IPR031949">
    <property type="entry name" value="DUF4776"/>
</dbReference>
<name>A0A154P3K8_DUFNO</name>
<dbReference type="STRING" id="178035.A0A154P3K8"/>
<reference evidence="3 4" key="1">
    <citation type="submission" date="2015-07" db="EMBL/GenBank/DDBJ databases">
        <title>The genome of Dufourea novaeangliae.</title>
        <authorList>
            <person name="Pan H."/>
            <person name="Kapheim K."/>
        </authorList>
    </citation>
    <scope>NUCLEOTIDE SEQUENCE [LARGE SCALE GENOMIC DNA]</scope>
    <source>
        <strain evidence="3">0120121106</strain>
        <tissue evidence="3">Whole body</tissue>
    </source>
</reference>
<feature type="region of interest" description="Disordered" evidence="1">
    <location>
        <begin position="743"/>
        <end position="790"/>
    </location>
</feature>
<feature type="compositionally biased region" description="Polar residues" evidence="1">
    <location>
        <begin position="600"/>
        <end position="610"/>
    </location>
</feature>
<evidence type="ECO:0000256" key="1">
    <source>
        <dbReference type="SAM" id="MobiDB-lite"/>
    </source>
</evidence>
<evidence type="ECO:0000313" key="4">
    <source>
        <dbReference type="Proteomes" id="UP000076502"/>
    </source>
</evidence>
<feature type="region of interest" description="Disordered" evidence="1">
    <location>
        <begin position="583"/>
        <end position="669"/>
    </location>
</feature>
<feature type="compositionally biased region" description="Basic and acidic residues" evidence="1">
    <location>
        <begin position="212"/>
        <end position="227"/>
    </location>
</feature>
<dbReference type="AlphaFoldDB" id="A0A154P3K8"/>
<accession>A0A154P3K8</accession>
<dbReference type="EMBL" id="KQ434809">
    <property type="protein sequence ID" value="KZC06529.1"/>
    <property type="molecule type" value="Genomic_DNA"/>
</dbReference>
<organism evidence="3 4">
    <name type="scientific">Dufourea novaeangliae</name>
    <name type="common">Sweat bee</name>
    <dbReference type="NCBI Taxonomy" id="178035"/>
    <lineage>
        <taxon>Eukaryota</taxon>
        <taxon>Metazoa</taxon>
        <taxon>Ecdysozoa</taxon>
        <taxon>Arthropoda</taxon>
        <taxon>Hexapoda</taxon>
        <taxon>Insecta</taxon>
        <taxon>Pterygota</taxon>
        <taxon>Neoptera</taxon>
        <taxon>Endopterygota</taxon>
        <taxon>Hymenoptera</taxon>
        <taxon>Apocrita</taxon>
        <taxon>Aculeata</taxon>
        <taxon>Apoidea</taxon>
        <taxon>Anthophila</taxon>
        <taxon>Halictidae</taxon>
        <taxon>Rophitinae</taxon>
        <taxon>Dufourea</taxon>
    </lineage>
</organism>
<feature type="compositionally biased region" description="Basic residues" evidence="1">
    <location>
        <begin position="885"/>
        <end position="895"/>
    </location>
</feature>
<evidence type="ECO:0000259" key="2">
    <source>
        <dbReference type="Pfam" id="PF16003"/>
    </source>
</evidence>
<feature type="region of interest" description="Disordered" evidence="1">
    <location>
        <begin position="876"/>
        <end position="912"/>
    </location>
</feature>
<dbReference type="Proteomes" id="UP000076502">
    <property type="component" value="Unassembled WGS sequence"/>
</dbReference>
<protein>
    <recommendedName>
        <fullName evidence="2">DUF4776 domain-containing protein</fullName>
    </recommendedName>
</protein>
<keyword evidence="4" id="KW-1185">Reference proteome</keyword>